<dbReference type="Proteomes" id="UP000537260">
    <property type="component" value="Unassembled WGS sequence"/>
</dbReference>
<dbReference type="GO" id="GO:0043137">
    <property type="term" value="P:DNA replication, removal of RNA primer"/>
    <property type="evidence" value="ECO:0007669"/>
    <property type="project" value="TreeGrafter"/>
</dbReference>
<name>A0A7Z0J5S4_9MICO</name>
<sequence length="217" mass="22413">MAVADPTLEFEQSLLAAGARSVIGCDEVGRGALAGPVAVGFAAIDHSVGPIPVGLRDSKMLSEKRREALAPLAESWVLHSAVGLASAEEVDRLGIIACLGLAGKRGLVELHHAGIDVSESVVLLDGNDDWLNKALSTPLRIVTRVKADRDCASVAAASVIAKVHRDRLMIAADASTPGYGWAGNKGYGSAAHLSAIATRGATALHRTSWLKLPSATA</sequence>
<dbReference type="GO" id="GO:0006298">
    <property type="term" value="P:mismatch repair"/>
    <property type="evidence" value="ECO:0007669"/>
    <property type="project" value="TreeGrafter"/>
</dbReference>
<dbReference type="Pfam" id="PF01351">
    <property type="entry name" value="RNase_HII"/>
    <property type="match status" value="1"/>
</dbReference>
<feature type="domain" description="RNase H type-2" evidence="14">
    <location>
        <begin position="20"/>
        <end position="217"/>
    </location>
</feature>
<feature type="binding site" evidence="12">
    <location>
        <position position="27"/>
    </location>
    <ligand>
        <name>a divalent metal cation</name>
        <dbReference type="ChEBI" id="CHEBI:60240"/>
    </ligand>
</feature>
<dbReference type="InterPro" id="IPR022898">
    <property type="entry name" value="RNase_HII"/>
</dbReference>
<proteinExistence type="inferred from homology"/>
<evidence type="ECO:0000256" key="12">
    <source>
        <dbReference type="PROSITE-ProRule" id="PRU01319"/>
    </source>
</evidence>
<dbReference type="SUPFAM" id="SSF53098">
    <property type="entry name" value="Ribonuclease H-like"/>
    <property type="match status" value="1"/>
</dbReference>
<dbReference type="GO" id="GO:0004523">
    <property type="term" value="F:RNA-DNA hybrid ribonuclease activity"/>
    <property type="evidence" value="ECO:0007669"/>
    <property type="project" value="UniProtKB-UniRule"/>
</dbReference>
<comment type="similarity">
    <text evidence="5 13">Belongs to the RNase HII family.</text>
</comment>
<keyword evidence="8 12" id="KW-0479">Metal-binding</keyword>
<protein>
    <recommendedName>
        <fullName evidence="13">Ribonuclease</fullName>
        <ecNumber evidence="13">3.1.26.4</ecNumber>
    </recommendedName>
</protein>
<keyword evidence="6" id="KW-0963">Cytoplasm</keyword>
<evidence type="ECO:0000256" key="2">
    <source>
        <dbReference type="ARBA" id="ARBA00001946"/>
    </source>
</evidence>
<dbReference type="PANTHER" id="PTHR10954:SF18">
    <property type="entry name" value="RIBONUCLEASE HII"/>
    <property type="match status" value="1"/>
</dbReference>
<feature type="binding site" evidence="12">
    <location>
        <position position="26"/>
    </location>
    <ligand>
        <name>a divalent metal cation</name>
        <dbReference type="ChEBI" id="CHEBI:60240"/>
    </ligand>
</feature>
<evidence type="ECO:0000313" key="15">
    <source>
        <dbReference type="EMBL" id="NYJ19446.1"/>
    </source>
</evidence>
<dbReference type="GO" id="GO:0046872">
    <property type="term" value="F:metal ion binding"/>
    <property type="evidence" value="ECO:0007669"/>
    <property type="project" value="UniProtKB-KW"/>
</dbReference>
<dbReference type="PROSITE" id="PS51975">
    <property type="entry name" value="RNASE_H_2"/>
    <property type="match status" value="1"/>
</dbReference>
<comment type="function">
    <text evidence="3 13">Endonuclease that specifically degrades the RNA of RNA-DNA hybrids.</text>
</comment>
<dbReference type="InterPro" id="IPR001352">
    <property type="entry name" value="RNase_HII/HIII"/>
</dbReference>
<comment type="caution">
    <text evidence="15">The sequence shown here is derived from an EMBL/GenBank/DDBJ whole genome shotgun (WGS) entry which is preliminary data.</text>
</comment>
<evidence type="ECO:0000256" key="3">
    <source>
        <dbReference type="ARBA" id="ARBA00004065"/>
    </source>
</evidence>
<dbReference type="NCBIfam" id="NF000595">
    <property type="entry name" value="PRK00015.1-3"/>
    <property type="match status" value="1"/>
</dbReference>
<evidence type="ECO:0000256" key="1">
    <source>
        <dbReference type="ARBA" id="ARBA00000077"/>
    </source>
</evidence>
<dbReference type="InterPro" id="IPR024567">
    <property type="entry name" value="RNase_HII/HIII_dom"/>
</dbReference>
<evidence type="ECO:0000256" key="5">
    <source>
        <dbReference type="ARBA" id="ARBA00007383"/>
    </source>
</evidence>
<dbReference type="InterPro" id="IPR012337">
    <property type="entry name" value="RNaseH-like_sf"/>
</dbReference>
<comment type="cofactor">
    <cofactor evidence="2">
        <name>Mg(2+)</name>
        <dbReference type="ChEBI" id="CHEBI:18420"/>
    </cofactor>
</comment>
<dbReference type="GO" id="GO:0005737">
    <property type="term" value="C:cytoplasm"/>
    <property type="evidence" value="ECO:0007669"/>
    <property type="project" value="UniProtKB-SubCell"/>
</dbReference>
<evidence type="ECO:0000256" key="8">
    <source>
        <dbReference type="ARBA" id="ARBA00022723"/>
    </source>
</evidence>
<reference evidence="15 16" key="1">
    <citation type="submission" date="2020-07" db="EMBL/GenBank/DDBJ databases">
        <title>Sequencing the genomes of 1000 actinobacteria strains.</title>
        <authorList>
            <person name="Klenk H.-P."/>
        </authorList>
    </citation>
    <scope>NUCLEOTIDE SEQUENCE [LARGE SCALE GENOMIC DNA]</scope>
    <source>
        <strain evidence="15 16">LI1</strain>
    </source>
</reference>
<dbReference type="Gene3D" id="3.30.420.10">
    <property type="entry name" value="Ribonuclease H-like superfamily/Ribonuclease H"/>
    <property type="match status" value="1"/>
</dbReference>
<keyword evidence="16" id="KW-1185">Reference proteome</keyword>
<dbReference type="CDD" id="cd07182">
    <property type="entry name" value="RNase_HII_bacteria_HII_like"/>
    <property type="match status" value="1"/>
</dbReference>
<dbReference type="EC" id="3.1.26.4" evidence="13"/>
<comment type="subcellular location">
    <subcellularLocation>
        <location evidence="4">Cytoplasm</location>
    </subcellularLocation>
</comment>
<feature type="binding site" evidence="12">
    <location>
        <position position="125"/>
    </location>
    <ligand>
        <name>a divalent metal cation</name>
        <dbReference type="ChEBI" id="CHEBI:60240"/>
    </ligand>
</feature>
<evidence type="ECO:0000256" key="13">
    <source>
        <dbReference type="RuleBase" id="RU003515"/>
    </source>
</evidence>
<keyword evidence="7 12" id="KW-0540">Nuclease</keyword>
<organism evidence="15 16">
    <name type="scientific">Glaciibacter psychrotolerans</name>
    <dbReference type="NCBI Taxonomy" id="670054"/>
    <lineage>
        <taxon>Bacteria</taxon>
        <taxon>Bacillati</taxon>
        <taxon>Actinomycetota</taxon>
        <taxon>Actinomycetes</taxon>
        <taxon>Micrococcales</taxon>
        <taxon>Microbacteriaceae</taxon>
        <taxon>Glaciibacter</taxon>
    </lineage>
</organism>
<evidence type="ECO:0000259" key="14">
    <source>
        <dbReference type="PROSITE" id="PS51975"/>
    </source>
</evidence>
<dbReference type="GO" id="GO:0003723">
    <property type="term" value="F:RNA binding"/>
    <property type="evidence" value="ECO:0007669"/>
    <property type="project" value="UniProtKB-UniRule"/>
</dbReference>
<evidence type="ECO:0000256" key="9">
    <source>
        <dbReference type="ARBA" id="ARBA00022759"/>
    </source>
</evidence>
<dbReference type="RefSeq" id="WP_179578216.1">
    <property type="nucleotide sequence ID" value="NZ_JACCFM010000001.1"/>
</dbReference>
<comment type="catalytic activity">
    <reaction evidence="1 12 13">
        <text>Endonucleolytic cleavage to 5'-phosphomonoester.</text>
        <dbReference type="EC" id="3.1.26.4"/>
    </reaction>
</comment>
<dbReference type="EMBL" id="JACCFM010000001">
    <property type="protein sequence ID" value="NYJ19446.1"/>
    <property type="molecule type" value="Genomic_DNA"/>
</dbReference>
<accession>A0A7Z0J5S4</accession>
<evidence type="ECO:0000256" key="7">
    <source>
        <dbReference type="ARBA" id="ARBA00022722"/>
    </source>
</evidence>
<evidence type="ECO:0000256" key="4">
    <source>
        <dbReference type="ARBA" id="ARBA00004496"/>
    </source>
</evidence>
<keyword evidence="10 12" id="KW-0378">Hydrolase</keyword>
<dbReference type="AlphaFoldDB" id="A0A7Z0J5S4"/>
<evidence type="ECO:0000256" key="6">
    <source>
        <dbReference type="ARBA" id="ARBA00022490"/>
    </source>
</evidence>
<evidence type="ECO:0000313" key="16">
    <source>
        <dbReference type="Proteomes" id="UP000537260"/>
    </source>
</evidence>
<keyword evidence="9 12" id="KW-0255">Endonuclease</keyword>
<evidence type="ECO:0000256" key="10">
    <source>
        <dbReference type="ARBA" id="ARBA00022801"/>
    </source>
</evidence>
<comment type="cofactor">
    <cofactor evidence="12">
        <name>Mn(2+)</name>
        <dbReference type="ChEBI" id="CHEBI:29035"/>
    </cofactor>
    <cofactor evidence="12">
        <name>Mg(2+)</name>
        <dbReference type="ChEBI" id="CHEBI:18420"/>
    </cofactor>
    <text evidence="12">Manganese or magnesium. Binds 1 divalent metal ion per monomer in the absence of substrate. May bind a second metal ion after substrate binding.</text>
</comment>
<keyword evidence="11" id="KW-0464">Manganese</keyword>
<dbReference type="PANTHER" id="PTHR10954">
    <property type="entry name" value="RIBONUCLEASE H2 SUBUNIT A"/>
    <property type="match status" value="1"/>
</dbReference>
<dbReference type="InterPro" id="IPR036397">
    <property type="entry name" value="RNaseH_sf"/>
</dbReference>
<dbReference type="GO" id="GO:0032299">
    <property type="term" value="C:ribonuclease H2 complex"/>
    <property type="evidence" value="ECO:0007669"/>
    <property type="project" value="TreeGrafter"/>
</dbReference>
<gene>
    <name evidence="15" type="ORF">HNR05_001237</name>
</gene>
<evidence type="ECO:0000256" key="11">
    <source>
        <dbReference type="ARBA" id="ARBA00023211"/>
    </source>
</evidence>